<keyword evidence="2" id="KW-1185">Reference proteome</keyword>
<proteinExistence type="predicted"/>
<gene>
    <name evidence="1" type="ORF">CLOSTMETH_01948</name>
</gene>
<dbReference type="HOGENOM" id="CLU_2896141_0_0_9"/>
<dbReference type="EMBL" id="ACEC01000064">
    <property type="protein sequence ID" value="EEG30427.1"/>
    <property type="molecule type" value="Genomic_DNA"/>
</dbReference>
<protein>
    <submittedName>
        <fullName evidence="1">Uncharacterized protein</fullName>
    </submittedName>
</protein>
<comment type="caution">
    <text evidence="1">The sequence shown here is derived from an EMBL/GenBank/DDBJ whole genome shotgun (WGS) entry which is preliminary data.</text>
</comment>
<name>C0EDM0_9FIRM</name>
<reference evidence="1 2" key="1">
    <citation type="submission" date="2009-01" db="EMBL/GenBank/DDBJ databases">
        <authorList>
            <person name="Fulton L."/>
            <person name="Clifton S."/>
            <person name="Fulton B."/>
            <person name="Xu J."/>
            <person name="Minx P."/>
            <person name="Pepin K.H."/>
            <person name="Johnson M."/>
            <person name="Bhonagiri V."/>
            <person name="Nash W.E."/>
            <person name="Mardis E.R."/>
            <person name="Wilson R.K."/>
        </authorList>
    </citation>
    <scope>NUCLEOTIDE SEQUENCE [LARGE SCALE GENOMIC DNA]</scope>
    <source>
        <strain evidence="1 2">DSM 5476</strain>
    </source>
</reference>
<dbReference type="Proteomes" id="UP000003340">
    <property type="component" value="Unassembled WGS sequence"/>
</dbReference>
<reference evidence="1 2" key="2">
    <citation type="submission" date="2009-02" db="EMBL/GenBank/DDBJ databases">
        <title>Draft genome sequence of Clostridium methylpentosum (DSM 5476).</title>
        <authorList>
            <person name="Sudarsanam P."/>
            <person name="Ley R."/>
            <person name="Guruge J."/>
            <person name="Turnbaugh P.J."/>
            <person name="Mahowald M."/>
            <person name="Liep D."/>
            <person name="Gordon J."/>
        </authorList>
    </citation>
    <scope>NUCLEOTIDE SEQUENCE [LARGE SCALE GENOMIC DNA]</scope>
    <source>
        <strain evidence="1 2">DSM 5476</strain>
    </source>
</reference>
<accession>C0EDM0</accession>
<evidence type="ECO:0000313" key="2">
    <source>
        <dbReference type="Proteomes" id="UP000003340"/>
    </source>
</evidence>
<organism evidence="1 2">
    <name type="scientific">[Clostridium] methylpentosum DSM 5476</name>
    <dbReference type="NCBI Taxonomy" id="537013"/>
    <lineage>
        <taxon>Bacteria</taxon>
        <taxon>Bacillati</taxon>
        <taxon>Bacillota</taxon>
        <taxon>Clostridia</taxon>
        <taxon>Eubacteriales</taxon>
        <taxon>Oscillospiraceae</taxon>
        <taxon>Oscillospiraceae incertae sedis</taxon>
    </lineage>
</organism>
<sequence length="62" mass="6226">MVTVLASLTAGEACQNSLEDGGRIFILSNAGKPAFSVGESGTHVAGVLSLLKESSEQSAVSC</sequence>
<dbReference type="AlphaFoldDB" id="C0EDM0"/>
<evidence type="ECO:0000313" key="1">
    <source>
        <dbReference type="EMBL" id="EEG30427.1"/>
    </source>
</evidence>